<sequence>MLADFLTKSVSRPVLSCSLRSLHVVGLGFLILTKGSADLGLFYASSGDSGLCAYSDADWGNCKQTRCSITGFIVSFNNCLIIWKTRKQPTVSLSTAEAKYKALTDLSTKVLWLRQFVKELSLCKLDGPTVVFDDNQGCINTASSDSNSNPRHMKHVEIQLHFIREVIQNGLIKVVYVPANKMLVDFMTKSVCRPTLVKCLEALNVLSLRARGDVENRAKC</sequence>
<keyword evidence="2" id="KW-1185">Reference proteome</keyword>
<organism evidence="1 2">
    <name type="scientific">Austropuccinia psidii MF-1</name>
    <dbReference type="NCBI Taxonomy" id="1389203"/>
    <lineage>
        <taxon>Eukaryota</taxon>
        <taxon>Fungi</taxon>
        <taxon>Dikarya</taxon>
        <taxon>Basidiomycota</taxon>
        <taxon>Pucciniomycotina</taxon>
        <taxon>Pucciniomycetes</taxon>
        <taxon>Pucciniales</taxon>
        <taxon>Sphaerophragmiaceae</taxon>
        <taxon>Austropuccinia</taxon>
    </lineage>
</organism>
<protein>
    <recommendedName>
        <fullName evidence="3">Copia protein</fullName>
    </recommendedName>
</protein>
<accession>A0A9Q3JH62</accession>
<name>A0A9Q3JH62_9BASI</name>
<reference evidence="1" key="1">
    <citation type="submission" date="2021-03" db="EMBL/GenBank/DDBJ databases">
        <title>Draft genome sequence of rust myrtle Austropuccinia psidii MF-1, a brazilian biotype.</title>
        <authorList>
            <person name="Quecine M.C."/>
            <person name="Pachon D.M.R."/>
            <person name="Bonatelli M.L."/>
            <person name="Correr F.H."/>
            <person name="Franceschini L.M."/>
            <person name="Leite T.F."/>
            <person name="Margarido G.R.A."/>
            <person name="Almeida C.A."/>
            <person name="Ferrarezi J.A."/>
            <person name="Labate C.A."/>
        </authorList>
    </citation>
    <scope>NUCLEOTIDE SEQUENCE</scope>
    <source>
        <strain evidence="1">MF-1</strain>
    </source>
</reference>
<dbReference type="PANTHER" id="PTHR11439:SF467">
    <property type="entry name" value="INTEGRASE CATALYTIC DOMAIN-CONTAINING PROTEIN"/>
    <property type="match status" value="1"/>
</dbReference>
<dbReference type="Proteomes" id="UP000765509">
    <property type="component" value="Unassembled WGS sequence"/>
</dbReference>
<dbReference type="AlphaFoldDB" id="A0A9Q3JH62"/>
<dbReference type="CDD" id="cd09272">
    <property type="entry name" value="RNase_HI_RT_Ty1"/>
    <property type="match status" value="1"/>
</dbReference>
<evidence type="ECO:0000313" key="1">
    <source>
        <dbReference type="EMBL" id="MBW0563205.1"/>
    </source>
</evidence>
<dbReference type="PANTHER" id="PTHR11439">
    <property type="entry name" value="GAG-POL-RELATED RETROTRANSPOSON"/>
    <property type="match status" value="1"/>
</dbReference>
<gene>
    <name evidence="1" type="ORF">O181_102920</name>
</gene>
<proteinExistence type="predicted"/>
<dbReference type="EMBL" id="AVOT02073891">
    <property type="protein sequence ID" value="MBW0563205.1"/>
    <property type="molecule type" value="Genomic_DNA"/>
</dbReference>
<comment type="caution">
    <text evidence="1">The sequence shown here is derived from an EMBL/GenBank/DDBJ whole genome shotgun (WGS) entry which is preliminary data.</text>
</comment>
<dbReference type="OrthoDB" id="3344688at2759"/>
<evidence type="ECO:0008006" key="3">
    <source>
        <dbReference type="Google" id="ProtNLM"/>
    </source>
</evidence>
<evidence type="ECO:0000313" key="2">
    <source>
        <dbReference type="Proteomes" id="UP000765509"/>
    </source>
</evidence>